<accession>A0ABT3KP05</accession>
<organism evidence="1 2">
    <name type="scientific">Verminephrobacter aporrectodeae subsp. tuberculatae</name>
    <dbReference type="NCBI Taxonomy" id="1110392"/>
    <lineage>
        <taxon>Bacteria</taxon>
        <taxon>Pseudomonadati</taxon>
        <taxon>Pseudomonadota</taxon>
        <taxon>Betaproteobacteria</taxon>
        <taxon>Burkholderiales</taxon>
        <taxon>Comamonadaceae</taxon>
        <taxon>Verminephrobacter</taxon>
    </lineage>
</organism>
<dbReference type="Proteomes" id="UP001208935">
    <property type="component" value="Unassembled WGS sequence"/>
</dbReference>
<evidence type="ECO:0000313" key="2">
    <source>
        <dbReference type="Proteomes" id="UP001208935"/>
    </source>
</evidence>
<dbReference type="Gene3D" id="3.30.420.300">
    <property type="entry name" value="2-keto-3-deoxy-galactonokinase, substrate binding domain"/>
    <property type="match status" value="1"/>
</dbReference>
<dbReference type="Pfam" id="PF05035">
    <property type="entry name" value="DGOK"/>
    <property type="match status" value="1"/>
</dbReference>
<dbReference type="CDD" id="cd24012">
    <property type="entry name" value="ASKHA_NBD_KDGal-kinase"/>
    <property type="match status" value="1"/>
</dbReference>
<dbReference type="InterPro" id="IPR042257">
    <property type="entry name" value="DGOK_C"/>
</dbReference>
<dbReference type="Gene3D" id="3.30.420.310">
    <property type="entry name" value="2-keto-3-deoxy-galactonokinase, C-terminal domain"/>
    <property type="match status" value="1"/>
</dbReference>
<dbReference type="EMBL" id="QZCW01000001">
    <property type="protein sequence ID" value="MCW5320039.1"/>
    <property type="molecule type" value="Genomic_DNA"/>
</dbReference>
<protein>
    <submittedName>
        <fullName evidence="1">2-dehydro-3-deoxygalactonokinase</fullName>
    </submittedName>
</protein>
<evidence type="ECO:0000313" key="1">
    <source>
        <dbReference type="EMBL" id="MCW5320039.1"/>
    </source>
</evidence>
<comment type="caution">
    <text evidence="1">The sequence shown here is derived from an EMBL/GenBank/DDBJ whole genome shotgun (WGS) entry which is preliminary data.</text>
</comment>
<dbReference type="InterPro" id="IPR007729">
    <property type="entry name" value="DGOK"/>
</dbReference>
<name>A0ABT3KP05_9BURK</name>
<dbReference type="InterPro" id="IPR042258">
    <property type="entry name" value="DGOK_N"/>
</dbReference>
<proteinExistence type="predicted"/>
<gene>
    <name evidence="1" type="ORF">D5039_02255</name>
</gene>
<reference evidence="2" key="1">
    <citation type="submission" date="2023-07" db="EMBL/GenBank/DDBJ databases">
        <title>Verminephrobacter genomes.</title>
        <authorList>
            <person name="Lund M.B."/>
        </authorList>
    </citation>
    <scope>NUCLEOTIDE SEQUENCE [LARGE SCALE GENOMIC DNA]</scope>
    <source>
        <strain evidence="2">AtM5-05</strain>
    </source>
</reference>
<keyword evidence="2" id="KW-1185">Reference proteome</keyword>
<sequence>MSILTIDSGTTNTRSSIWKNGVPWCQATRQVGVRDTAVTGNKTVLQNGVRDTIAAVLHRAGLGISDVSLVLASGMITSNVGLFELAHLPAPAGVNELAAGMQQALLPQVCEKPIWFVPGVRNQVENIGLHNCEAMDMMRGEEAETMGLVERMQIAEPTVIALPGSHSKFVHLDAQQRIVSCVTTLSGELLHVITHNTILADSLRSDFADRIDAEMLLAGARSASSIGLGRACFTVRTLGQFTIYDRNARANFLLGAVLGADLLTLKNSSALRMSPETRFIVTGKPTLRHALSLLVSNDDFFSGTVSTVSDDEQDNLAGYGAIRLARARGLLDAA</sequence>
<dbReference type="RefSeq" id="WP_029554200.1">
    <property type="nucleotide sequence ID" value="NZ_QZCW01000001.1"/>
</dbReference>